<proteinExistence type="predicted"/>
<organism evidence="2 3">
    <name type="scientific">Cadophora malorum</name>
    <dbReference type="NCBI Taxonomy" id="108018"/>
    <lineage>
        <taxon>Eukaryota</taxon>
        <taxon>Fungi</taxon>
        <taxon>Dikarya</taxon>
        <taxon>Ascomycota</taxon>
        <taxon>Pezizomycotina</taxon>
        <taxon>Leotiomycetes</taxon>
        <taxon>Helotiales</taxon>
        <taxon>Ploettnerulaceae</taxon>
        <taxon>Cadophora</taxon>
    </lineage>
</organism>
<evidence type="ECO:0000313" key="2">
    <source>
        <dbReference type="EMBL" id="KAG4425792.1"/>
    </source>
</evidence>
<evidence type="ECO:0000256" key="1">
    <source>
        <dbReference type="SAM" id="MobiDB-lite"/>
    </source>
</evidence>
<feature type="region of interest" description="Disordered" evidence="1">
    <location>
        <begin position="88"/>
        <end position="160"/>
    </location>
</feature>
<feature type="compositionally biased region" description="Basic and acidic residues" evidence="1">
    <location>
        <begin position="141"/>
        <end position="154"/>
    </location>
</feature>
<reference evidence="2" key="1">
    <citation type="submission" date="2021-02" db="EMBL/GenBank/DDBJ databases">
        <title>Genome sequence Cadophora malorum strain M34.</title>
        <authorList>
            <person name="Stefanovic E."/>
            <person name="Vu D."/>
            <person name="Scully C."/>
            <person name="Dijksterhuis J."/>
            <person name="Roader J."/>
            <person name="Houbraken J."/>
        </authorList>
    </citation>
    <scope>NUCLEOTIDE SEQUENCE</scope>
    <source>
        <strain evidence="2">M34</strain>
    </source>
</reference>
<dbReference type="OrthoDB" id="3559898at2759"/>
<dbReference type="AlphaFoldDB" id="A0A8H7WJC2"/>
<sequence>MCFYKRITFSCNHRRWTVREWCESYGNSQKRCPLHVTGYELNTESCGDCCEPEIQPTWVVRIPTTTFEEKFVVAQPRPSIHQAPAVTREKLQNKATCTRPRRSALLTTTDRPLPPITSISLTPLTTAESPTNETTSNEPDSSSRKAPGEVKQDTGDQVTRKRSLYLEEDVRPRKIPKYDVFTLWTAGMESIDTTTGRCQRRIQSSVLAEELLDDLVAGARDPITVSAQALQFQKSVPIILEKLPSKIVSRDPDAPIEFLAQVLRTLKNYWILVNATKQLETMLPRSGDTAITASKILSRLSSIEIVLLASSTLLNEEHFSTLLKWRSSRTRLEAKEMEAIGLAFCQKVSDLAPGSWKASDIFERWDKLCRELTRDTQVGIAEGESLNECYLEILKEISRQHKRRMHEDKKEMAIKERFGSVTHWDLKSIAVKVEMLHESRG</sequence>
<feature type="compositionally biased region" description="Polar residues" evidence="1">
    <location>
        <begin position="117"/>
        <end position="140"/>
    </location>
</feature>
<evidence type="ECO:0000313" key="3">
    <source>
        <dbReference type="Proteomes" id="UP000664132"/>
    </source>
</evidence>
<gene>
    <name evidence="2" type="ORF">IFR04_000999</name>
</gene>
<comment type="caution">
    <text evidence="2">The sequence shown here is derived from an EMBL/GenBank/DDBJ whole genome shotgun (WGS) entry which is preliminary data.</text>
</comment>
<accession>A0A8H7WJC2</accession>
<protein>
    <submittedName>
        <fullName evidence="2">Uncharacterized protein</fullName>
    </submittedName>
</protein>
<dbReference type="Proteomes" id="UP000664132">
    <property type="component" value="Unassembled WGS sequence"/>
</dbReference>
<name>A0A8H7WJC2_9HELO</name>
<keyword evidence="3" id="KW-1185">Reference proteome</keyword>
<dbReference type="EMBL" id="JAFJYH010000007">
    <property type="protein sequence ID" value="KAG4425792.1"/>
    <property type="molecule type" value="Genomic_DNA"/>
</dbReference>